<dbReference type="OrthoDB" id="4927746at2759"/>
<gene>
    <name evidence="2" type="ORF">GQ602_001082</name>
</gene>
<dbReference type="EMBL" id="JAACLJ010000001">
    <property type="protein sequence ID" value="KAF4595469.1"/>
    <property type="molecule type" value="Genomic_DNA"/>
</dbReference>
<comment type="caution">
    <text evidence="2">The sequence shown here is derived from an EMBL/GenBank/DDBJ whole genome shotgun (WGS) entry which is preliminary data.</text>
</comment>
<dbReference type="Proteomes" id="UP000562929">
    <property type="component" value="Unassembled WGS sequence"/>
</dbReference>
<accession>A0A8H4VGV6</accession>
<evidence type="ECO:0000313" key="2">
    <source>
        <dbReference type="EMBL" id="KAF4595469.1"/>
    </source>
</evidence>
<evidence type="ECO:0000313" key="3">
    <source>
        <dbReference type="Proteomes" id="UP000562929"/>
    </source>
</evidence>
<protein>
    <submittedName>
        <fullName evidence="2">Uncharacterized protein</fullName>
    </submittedName>
</protein>
<proteinExistence type="predicted"/>
<feature type="signal peptide" evidence="1">
    <location>
        <begin position="1"/>
        <end position="17"/>
    </location>
</feature>
<evidence type="ECO:0000256" key="1">
    <source>
        <dbReference type="SAM" id="SignalP"/>
    </source>
</evidence>
<dbReference type="AlphaFoldDB" id="A0A8H4VGV6"/>
<keyword evidence="1" id="KW-0732">Signal</keyword>
<keyword evidence="3" id="KW-1185">Reference proteome</keyword>
<name>A0A8H4VGV6_9HYPO</name>
<feature type="chain" id="PRO_5034238204" evidence="1">
    <location>
        <begin position="18"/>
        <end position="249"/>
    </location>
</feature>
<sequence>MKSISLIVGCLLAVGLADREVMQKTQEAVVQDAAQMNHTSQAAKLNETAAIQQTPTTKEAHQDLASANLLNSNQESQLDPCSPNIVSKIHDAAHCVLFFLPQGIFHPRDPWHFMRCCPWSKSNTAGLAAQLPAATPTPAPQPTYVGGGSVRVINGNGPGYYNGGGYYNGPNGGGYYNGPNGRGYYNGPNGGGYYNGRGNGYYNGRGNGYPNGNNNNNNNNNNGYFNGYNPGGYNGGGYVYNNNYNRFKK</sequence>
<reference evidence="2 3" key="1">
    <citation type="journal article" date="2020" name="G3 (Bethesda)">
        <title>Genetic Underpinnings of Host Manipulation by Ophiocordyceps as Revealed by Comparative Transcriptomics.</title>
        <authorList>
            <person name="Will I."/>
            <person name="Das B."/>
            <person name="Trinh T."/>
            <person name="Brachmann A."/>
            <person name="Ohm R.A."/>
            <person name="de Bekker C."/>
        </authorList>
    </citation>
    <scope>NUCLEOTIDE SEQUENCE [LARGE SCALE GENOMIC DNA]</scope>
    <source>
        <strain evidence="2 3">EC05</strain>
    </source>
</reference>
<organism evidence="2 3">
    <name type="scientific">Ophiocordyceps camponoti-floridani</name>
    <dbReference type="NCBI Taxonomy" id="2030778"/>
    <lineage>
        <taxon>Eukaryota</taxon>
        <taxon>Fungi</taxon>
        <taxon>Dikarya</taxon>
        <taxon>Ascomycota</taxon>
        <taxon>Pezizomycotina</taxon>
        <taxon>Sordariomycetes</taxon>
        <taxon>Hypocreomycetidae</taxon>
        <taxon>Hypocreales</taxon>
        <taxon>Ophiocordycipitaceae</taxon>
        <taxon>Ophiocordyceps</taxon>
    </lineage>
</organism>